<keyword evidence="6" id="KW-0051">Antiviral defense</keyword>
<evidence type="ECO:0000256" key="1">
    <source>
        <dbReference type="ARBA" id="ARBA00004236"/>
    </source>
</evidence>
<dbReference type="Pfam" id="PF18967">
    <property type="entry name" value="PycTM"/>
    <property type="match status" value="1"/>
</dbReference>
<evidence type="ECO:0000313" key="10">
    <source>
        <dbReference type="EMBL" id="UXE58641.1"/>
    </source>
</evidence>
<organism evidence="10">
    <name type="scientific">Woronichinia naegeliana WA131</name>
    <dbReference type="NCBI Taxonomy" id="2824559"/>
    <lineage>
        <taxon>Bacteria</taxon>
        <taxon>Bacillati</taxon>
        <taxon>Cyanobacteriota</taxon>
        <taxon>Cyanophyceae</taxon>
        <taxon>Synechococcales</taxon>
        <taxon>Coelosphaeriaceae</taxon>
        <taxon>Woronichinia</taxon>
    </lineage>
</organism>
<keyword evidence="7 8" id="KW-0472">Membrane</keyword>
<evidence type="ECO:0000256" key="5">
    <source>
        <dbReference type="ARBA" id="ARBA00022989"/>
    </source>
</evidence>
<accession>A0A977KTK1</accession>
<dbReference type="Proteomes" id="UP001065613">
    <property type="component" value="Chromosome"/>
</dbReference>
<sequence>MNDDPLPNSYSQIIELIFTNAKESINTLDSRVNLLNTQLSALAGFSAALIKFAGDLPDQQVIIQDSLPCYSCSVMNVLSLVLLVVSAIISLVGILKKRGGEDSIISPNEQVEKFLELTSDEYKLWFVDKYEKDIETLARLNDWKARQLILAGNFFVIGTVFSALNLILATVLK</sequence>
<protein>
    <recommendedName>
        <fullName evidence="9">Pycsar effector protein domain-containing protein</fullName>
    </recommendedName>
</protein>
<proteinExistence type="predicted"/>
<keyword evidence="3 8" id="KW-0812">Transmembrane</keyword>
<dbReference type="AlphaFoldDB" id="A0A977KTK1"/>
<dbReference type="EMBL" id="CP073041">
    <property type="protein sequence ID" value="UXE58641.1"/>
    <property type="molecule type" value="Genomic_DNA"/>
</dbReference>
<name>A0A977KTK1_9CYAN</name>
<comment type="subcellular location">
    <subcellularLocation>
        <location evidence="1">Cell membrane</location>
    </subcellularLocation>
</comment>
<keyword evidence="4" id="KW-0547">Nucleotide-binding</keyword>
<evidence type="ECO:0000256" key="7">
    <source>
        <dbReference type="ARBA" id="ARBA00023136"/>
    </source>
</evidence>
<keyword evidence="5 8" id="KW-1133">Transmembrane helix</keyword>
<evidence type="ECO:0000256" key="8">
    <source>
        <dbReference type="SAM" id="Phobius"/>
    </source>
</evidence>
<keyword evidence="2" id="KW-1003">Cell membrane</keyword>
<feature type="transmembrane region" description="Helical" evidence="8">
    <location>
        <begin position="148"/>
        <end position="172"/>
    </location>
</feature>
<evidence type="ECO:0000256" key="3">
    <source>
        <dbReference type="ARBA" id="ARBA00022692"/>
    </source>
</evidence>
<dbReference type="InterPro" id="IPR043760">
    <property type="entry name" value="PycTM_dom"/>
</dbReference>
<evidence type="ECO:0000259" key="9">
    <source>
        <dbReference type="Pfam" id="PF18967"/>
    </source>
</evidence>
<evidence type="ECO:0000256" key="6">
    <source>
        <dbReference type="ARBA" id="ARBA00023118"/>
    </source>
</evidence>
<feature type="domain" description="Pycsar effector protein" evidence="9">
    <location>
        <begin position="18"/>
        <end position="168"/>
    </location>
</feature>
<feature type="transmembrane region" description="Helical" evidence="8">
    <location>
        <begin position="74"/>
        <end position="95"/>
    </location>
</feature>
<reference evidence="10" key="1">
    <citation type="submission" date="2021-04" db="EMBL/GenBank/DDBJ databases">
        <title>Genome sequence of Woronichinia naegeliana from Washington state freshwater lake bloom.</title>
        <authorList>
            <person name="Dreher T.W."/>
        </authorList>
    </citation>
    <scope>NUCLEOTIDE SEQUENCE</scope>
    <source>
        <strain evidence="10">WA131</strain>
    </source>
</reference>
<dbReference type="KEGG" id="wna:KA717_21675"/>
<evidence type="ECO:0000256" key="2">
    <source>
        <dbReference type="ARBA" id="ARBA00022475"/>
    </source>
</evidence>
<gene>
    <name evidence="10" type="ORF">KA717_21675</name>
</gene>
<evidence type="ECO:0000256" key="4">
    <source>
        <dbReference type="ARBA" id="ARBA00022741"/>
    </source>
</evidence>